<comment type="subunit">
    <text evidence="9">Component of the NDC80 complex.</text>
</comment>
<dbReference type="STRING" id="1051890.A0A3N4M3R4"/>
<dbReference type="PANTHER" id="PTHR14281">
    <property type="entry name" value="KINETOCHORE PROTEIN SPC25-RELATED"/>
    <property type="match status" value="1"/>
</dbReference>
<dbReference type="GO" id="GO:0007059">
    <property type="term" value="P:chromosome segregation"/>
    <property type="evidence" value="ECO:0007669"/>
    <property type="project" value="InterPro"/>
</dbReference>
<accession>A0A3N4M3R4</accession>
<evidence type="ECO:0000256" key="5">
    <source>
        <dbReference type="ARBA" id="ARBA00022838"/>
    </source>
</evidence>
<keyword evidence="2 9" id="KW-0158">Chromosome</keyword>
<dbReference type="Proteomes" id="UP000267821">
    <property type="component" value="Unassembled WGS sequence"/>
</dbReference>
<dbReference type="GO" id="GO:0051301">
    <property type="term" value="P:cell division"/>
    <property type="evidence" value="ECO:0007669"/>
    <property type="project" value="UniProtKB-UniRule"/>
</dbReference>
<dbReference type="Pfam" id="PF08234">
    <property type="entry name" value="Spindle_Spc25"/>
    <property type="match status" value="1"/>
</dbReference>
<dbReference type="EMBL" id="ML121529">
    <property type="protein sequence ID" value="RPB28529.1"/>
    <property type="molecule type" value="Genomic_DNA"/>
</dbReference>
<dbReference type="GO" id="GO:0031262">
    <property type="term" value="C:Ndc80 complex"/>
    <property type="evidence" value="ECO:0007669"/>
    <property type="project" value="InterPro"/>
</dbReference>
<dbReference type="PANTHER" id="PTHR14281:SF0">
    <property type="entry name" value="KINETOCHORE PROTEIN SPC25"/>
    <property type="match status" value="1"/>
</dbReference>
<comment type="similarity">
    <text evidence="1 9">Belongs to the SPC25 family.</text>
</comment>
<dbReference type="Gene3D" id="3.30.457.50">
    <property type="entry name" value="Chromosome segregation protein Spc25"/>
    <property type="match status" value="1"/>
</dbReference>
<keyword evidence="8 9" id="KW-0137">Centromere</keyword>
<reference evidence="12 13" key="1">
    <citation type="journal article" date="2018" name="Nat. Ecol. Evol.">
        <title>Pezizomycetes genomes reveal the molecular basis of ectomycorrhizal truffle lifestyle.</title>
        <authorList>
            <person name="Murat C."/>
            <person name="Payen T."/>
            <person name="Noel B."/>
            <person name="Kuo A."/>
            <person name="Morin E."/>
            <person name="Chen J."/>
            <person name="Kohler A."/>
            <person name="Krizsan K."/>
            <person name="Balestrini R."/>
            <person name="Da Silva C."/>
            <person name="Montanini B."/>
            <person name="Hainaut M."/>
            <person name="Levati E."/>
            <person name="Barry K.W."/>
            <person name="Belfiori B."/>
            <person name="Cichocki N."/>
            <person name="Clum A."/>
            <person name="Dockter R.B."/>
            <person name="Fauchery L."/>
            <person name="Guy J."/>
            <person name="Iotti M."/>
            <person name="Le Tacon F."/>
            <person name="Lindquist E.A."/>
            <person name="Lipzen A."/>
            <person name="Malagnac F."/>
            <person name="Mello A."/>
            <person name="Molinier V."/>
            <person name="Miyauchi S."/>
            <person name="Poulain J."/>
            <person name="Riccioni C."/>
            <person name="Rubini A."/>
            <person name="Sitrit Y."/>
            <person name="Splivallo R."/>
            <person name="Traeger S."/>
            <person name="Wang M."/>
            <person name="Zifcakova L."/>
            <person name="Wipf D."/>
            <person name="Zambonelli A."/>
            <person name="Paolocci F."/>
            <person name="Nowrousian M."/>
            <person name="Ottonello S."/>
            <person name="Baldrian P."/>
            <person name="Spatafora J.W."/>
            <person name="Henrissat B."/>
            <person name="Nagy L.G."/>
            <person name="Aury J.M."/>
            <person name="Wincker P."/>
            <person name="Grigoriev I.V."/>
            <person name="Bonfante P."/>
            <person name="Martin F.M."/>
        </authorList>
    </citation>
    <scope>NUCLEOTIDE SEQUENCE [LARGE SCALE GENOMIC DNA]</scope>
    <source>
        <strain evidence="12 13">ATCC MYA-4762</strain>
    </source>
</reference>
<dbReference type="InParanoid" id="A0A3N4M3R4"/>
<feature type="compositionally biased region" description="Basic and acidic residues" evidence="10">
    <location>
        <begin position="74"/>
        <end position="88"/>
    </location>
</feature>
<evidence type="ECO:0000256" key="7">
    <source>
        <dbReference type="ARBA" id="ARBA00023306"/>
    </source>
</evidence>
<proteinExistence type="inferred from homology"/>
<keyword evidence="6" id="KW-0175">Coiled coil</keyword>
<sequence>MPIHHTNPALTLPAVNFGFDELRDQMNRFTLRFDEFIEKGRNRLLEEKNEFARNMAEDKESAREMRSQMEYFKEKEREVQEQSHRESTEVADAQSTITTMTRTHNTLLTTQHSLNTHLSTLTSNLSSLRQHHLNQRNNLTALSTHNMPELNFWESSLGLRIEGAGVADHLKIVFTHIDERDWEREFSFVVSLGAREYLVVMCRPKLKEEWVGGVVERLNGSRGFGGFLKEMRGGFVELVKHEVEGSKK</sequence>
<keyword evidence="9" id="KW-0539">Nucleus</keyword>
<dbReference type="InterPro" id="IPR045143">
    <property type="entry name" value="Spc25"/>
</dbReference>
<evidence type="ECO:0000256" key="10">
    <source>
        <dbReference type="SAM" id="MobiDB-lite"/>
    </source>
</evidence>
<evidence type="ECO:0000256" key="1">
    <source>
        <dbReference type="ARBA" id="ARBA00006379"/>
    </source>
</evidence>
<comment type="function">
    <text evidence="9">Acts as a component of the essential kinetochore-associated NDC80 complex, which is required for chromosome segregation and spindle checkpoint activity.</text>
</comment>
<gene>
    <name evidence="12" type="ORF">L211DRAFT_855467</name>
</gene>
<evidence type="ECO:0000256" key="9">
    <source>
        <dbReference type="RuleBase" id="RU367150"/>
    </source>
</evidence>
<keyword evidence="4 9" id="KW-0498">Mitosis</keyword>
<evidence type="ECO:0000256" key="6">
    <source>
        <dbReference type="ARBA" id="ARBA00023054"/>
    </source>
</evidence>
<name>A0A3N4M3R4_9PEZI</name>
<keyword evidence="13" id="KW-1185">Reference proteome</keyword>
<evidence type="ECO:0000256" key="2">
    <source>
        <dbReference type="ARBA" id="ARBA00022454"/>
    </source>
</evidence>
<keyword evidence="7 9" id="KW-0131">Cell cycle</keyword>
<dbReference type="OrthoDB" id="4056921at2759"/>
<dbReference type="AlphaFoldDB" id="A0A3N4M3R4"/>
<keyword evidence="3 9" id="KW-0132">Cell division</keyword>
<dbReference type="CDD" id="cd23784">
    <property type="entry name" value="RWD_Spc25"/>
    <property type="match status" value="1"/>
</dbReference>
<evidence type="ECO:0000313" key="12">
    <source>
        <dbReference type="EMBL" id="RPB28529.1"/>
    </source>
</evidence>
<protein>
    <recommendedName>
        <fullName evidence="9">Kinetochore protein SPC25</fullName>
    </recommendedName>
</protein>
<organism evidence="12 13">
    <name type="scientific">Terfezia boudieri ATCC MYA-4762</name>
    <dbReference type="NCBI Taxonomy" id="1051890"/>
    <lineage>
        <taxon>Eukaryota</taxon>
        <taxon>Fungi</taxon>
        <taxon>Dikarya</taxon>
        <taxon>Ascomycota</taxon>
        <taxon>Pezizomycotina</taxon>
        <taxon>Pezizomycetes</taxon>
        <taxon>Pezizales</taxon>
        <taxon>Pezizaceae</taxon>
        <taxon>Terfezia</taxon>
    </lineage>
</organism>
<evidence type="ECO:0000256" key="8">
    <source>
        <dbReference type="ARBA" id="ARBA00023328"/>
    </source>
</evidence>
<dbReference type="FunFam" id="3.30.457.50:FF:000001">
    <property type="entry name" value="Probable kinetochore protein spc25"/>
    <property type="match status" value="1"/>
</dbReference>
<evidence type="ECO:0000313" key="13">
    <source>
        <dbReference type="Proteomes" id="UP000267821"/>
    </source>
</evidence>
<evidence type="ECO:0000256" key="4">
    <source>
        <dbReference type="ARBA" id="ARBA00022776"/>
    </source>
</evidence>
<dbReference type="GO" id="GO:0005634">
    <property type="term" value="C:nucleus"/>
    <property type="evidence" value="ECO:0007669"/>
    <property type="project" value="UniProtKB-SubCell"/>
</dbReference>
<evidence type="ECO:0000256" key="3">
    <source>
        <dbReference type="ARBA" id="ARBA00022618"/>
    </source>
</evidence>
<comment type="subcellular location">
    <subcellularLocation>
        <location evidence="9">Nucleus</location>
    </subcellularLocation>
    <subcellularLocation>
        <location evidence="9">Chromosome</location>
        <location evidence="9">Centromere</location>
        <location evidence="9">Kinetochore</location>
    </subcellularLocation>
</comment>
<feature type="region of interest" description="Disordered" evidence="10">
    <location>
        <begin position="74"/>
        <end position="97"/>
    </location>
</feature>
<evidence type="ECO:0000259" key="11">
    <source>
        <dbReference type="Pfam" id="PF08234"/>
    </source>
</evidence>
<keyword evidence="5 9" id="KW-0995">Kinetochore</keyword>
<feature type="domain" description="Chromosome segregation protein Spc25 C-terminal" evidence="11">
    <location>
        <begin position="166"/>
        <end position="236"/>
    </location>
</feature>
<dbReference type="InterPro" id="IPR013255">
    <property type="entry name" value="Spc25_C"/>
</dbReference>